<evidence type="ECO:0000256" key="1">
    <source>
        <dbReference type="ARBA" id="ARBA00022737"/>
    </source>
</evidence>
<feature type="domain" description="RING-type" evidence="3">
    <location>
        <begin position="465"/>
        <end position="504"/>
    </location>
</feature>
<dbReference type="Gene3D" id="3.30.40.10">
    <property type="entry name" value="Zinc/RING finger domain, C3HC4 (zinc finger)"/>
    <property type="match status" value="2"/>
</dbReference>
<dbReference type="Proteomes" id="UP001470230">
    <property type="component" value="Unassembled WGS sequence"/>
</dbReference>
<dbReference type="SUPFAM" id="SSF51126">
    <property type="entry name" value="Pectin lyase-like"/>
    <property type="match status" value="3"/>
</dbReference>
<dbReference type="Pfam" id="PF13229">
    <property type="entry name" value="Beta_helix"/>
    <property type="match status" value="1"/>
</dbReference>
<keyword evidence="1" id="KW-0677">Repeat</keyword>
<dbReference type="InterPro" id="IPR012334">
    <property type="entry name" value="Pectin_lyas_fold"/>
</dbReference>
<proteinExistence type="predicted"/>
<gene>
    <name evidence="4" type="ORF">M9Y10_037437</name>
</gene>
<evidence type="ECO:0000313" key="5">
    <source>
        <dbReference type="Proteomes" id="UP001470230"/>
    </source>
</evidence>
<reference evidence="4 5" key="1">
    <citation type="submission" date="2024-04" db="EMBL/GenBank/DDBJ databases">
        <title>Tritrichomonas musculus Genome.</title>
        <authorList>
            <person name="Alves-Ferreira E."/>
            <person name="Grigg M."/>
            <person name="Lorenzi H."/>
            <person name="Galac M."/>
        </authorList>
    </citation>
    <scope>NUCLEOTIDE SEQUENCE [LARGE SCALE GENOMIC DNA]</scope>
    <source>
        <strain evidence="4 5">EAF2021</strain>
    </source>
</reference>
<keyword evidence="2" id="KW-0479">Metal-binding</keyword>
<evidence type="ECO:0000259" key="3">
    <source>
        <dbReference type="PROSITE" id="PS50089"/>
    </source>
</evidence>
<dbReference type="PANTHER" id="PTHR22990:SF15">
    <property type="entry name" value="F-BOX ONLY PROTEIN 10"/>
    <property type="match status" value="1"/>
</dbReference>
<evidence type="ECO:0000256" key="2">
    <source>
        <dbReference type="PROSITE-ProRule" id="PRU00175"/>
    </source>
</evidence>
<sequence length="574" mass="63782">MVIDFLSVLNESNSIKNESTGEITIKSPVLQINDKYQINSSCKITSNCDTVIKSDFFEITASSVSFSNIAFHTSLLIQDSNNITLTNCSIKNAKQSYGAITIFNSKDVLLSHVTVTDTIDIPGMFIYKNSSVAADHLLIHNITKSFIAINSGSFISIKDSTFHHTKRNAIYMADHSSIEIFNSSFYDIAYPGFFFENSQCVIKNNTFQNISENAIILHSSKDFLIDQNIFNQIGDSAIQISDESIGTVSSNTIYGIKGNGIYCYNSNIQVKNNEIYDLTYPAIAVATKSTASLFENKIRDIKCSGICVRHAKDVKIESTQIENIEESGISISDTENCIVENNLITNCKIASIEAYNGSKVYVKSNIINHIENQAFLIFTSGFMKAEKNDIKDVKCEMVKLSYKGGGEFLNNNVSGCLKQCDCQTSSSYFFSGNGTFKSVTNDHSRLSNDNLILFDNSFIDGEVMCMKCHVKKRNCFLLNCGHKAFCQECAEIALKNNEHCPLCRFQIVNVSDGFGSSFDDTCIICCENRPDCIILPCGHIGVCTTCLENWINANQSCPICRARPCIYKQIVHDI</sequence>
<keyword evidence="2" id="KW-0863">Zinc-finger</keyword>
<dbReference type="InterPro" id="IPR039448">
    <property type="entry name" value="Beta_helix"/>
</dbReference>
<feature type="domain" description="RING-type" evidence="3">
    <location>
        <begin position="522"/>
        <end position="561"/>
    </location>
</feature>
<dbReference type="InterPro" id="IPR011050">
    <property type="entry name" value="Pectin_lyase_fold/virulence"/>
</dbReference>
<dbReference type="SMART" id="SM00710">
    <property type="entry name" value="PbH1"/>
    <property type="match status" value="10"/>
</dbReference>
<dbReference type="InterPro" id="IPR013083">
    <property type="entry name" value="Znf_RING/FYVE/PHD"/>
</dbReference>
<dbReference type="SMART" id="SM00184">
    <property type="entry name" value="RING"/>
    <property type="match status" value="2"/>
</dbReference>
<dbReference type="InterPro" id="IPR051550">
    <property type="entry name" value="SCF-Subunits/Alg-Epimerases"/>
</dbReference>
<comment type="caution">
    <text evidence="4">The sequence shown here is derived from an EMBL/GenBank/DDBJ whole genome shotgun (WGS) entry which is preliminary data.</text>
</comment>
<dbReference type="Pfam" id="PF13920">
    <property type="entry name" value="zf-C3HC4_3"/>
    <property type="match status" value="2"/>
</dbReference>
<dbReference type="SUPFAM" id="SSF57850">
    <property type="entry name" value="RING/U-box"/>
    <property type="match status" value="2"/>
</dbReference>
<dbReference type="EMBL" id="JAPFFF010000063">
    <property type="protein sequence ID" value="KAK8836911.1"/>
    <property type="molecule type" value="Genomic_DNA"/>
</dbReference>
<keyword evidence="5" id="KW-1185">Reference proteome</keyword>
<accession>A0ABR2GTE1</accession>
<organism evidence="4 5">
    <name type="scientific">Tritrichomonas musculus</name>
    <dbReference type="NCBI Taxonomy" id="1915356"/>
    <lineage>
        <taxon>Eukaryota</taxon>
        <taxon>Metamonada</taxon>
        <taxon>Parabasalia</taxon>
        <taxon>Tritrichomonadida</taxon>
        <taxon>Tritrichomonadidae</taxon>
        <taxon>Tritrichomonas</taxon>
    </lineage>
</organism>
<evidence type="ECO:0000313" key="4">
    <source>
        <dbReference type="EMBL" id="KAK8836911.1"/>
    </source>
</evidence>
<dbReference type="InterPro" id="IPR006626">
    <property type="entry name" value="PbH1"/>
</dbReference>
<protein>
    <recommendedName>
        <fullName evidence="3">RING-type domain-containing protein</fullName>
    </recommendedName>
</protein>
<name>A0ABR2GTE1_9EUKA</name>
<dbReference type="PANTHER" id="PTHR22990">
    <property type="entry name" value="F-BOX ONLY PROTEIN"/>
    <property type="match status" value="1"/>
</dbReference>
<dbReference type="PROSITE" id="PS50089">
    <property type="entry name" value="ZF_RING_2"/>
    <property type="match status" value="2"/>
</dbReference>
<dbReference type="Gene3D" id="2.160.20.10">
    <property type="entry name" value="Single-stranded right-handed beta-helix, Pectin lyase-like"/>
    <property type="match status" value="2"/>
</dbReference>
<keyword evidence="2" id="KW-0862">Zinc</keyword>
<dbReference type="InterPro" id="IPR001841">
    <property type="entry name" value="Znf_RING"/>
</dbReference>